<reference evidence="2 3" key="1">
    <citation type="journal article" date="2018" name="Nat. Ecol. Evol.">
        <title>Shark genomes provide insights into elasmobranch evolution and the origin of vertebrates.</title>
        <authorList>
            <person name="Hara Y"/>
            <person name="Yamaguchi K"/>
            <person name="Onimaru K"/>
            <person name="Kadota M"/>
            <person name="Koyanagi M"/>
            <person name="Keeley SD"/>
            <person name="Tatsumi K"/>
            <person name="Tanaka K"/>
            <person name="Motone F"/>
            <person name="Kageyama Y"/>
            <person name="Nozu R"/>
            <person name="Adachi N"/>
            <person name="Nishimura O"/>
            <person name="Nakagawa R"/>
            <person name="Tanegashima C"/>
            <person name="Kiyatake I"/>
            <person name="Matsumoto R"/>
            <person name="Murakumo K"/>
            <person name="Nishida K"/>
            <person name="Terakita A"/>
            <person name="Kuratani S"/>
            <person name="Sato K"/>
            <person name="Hyodo S Kuraku.S."/>
        </authorList>
    </citation>
    <scope>NUCLEOTIDE SEQUENCE [LARGE SCALE GENOMIC DNA]</scope>
</reference>
<proteinExistence type="predicted"/>
<sequence>MKRLDIKPTAQRAHLHPVQGGERTFDDQIKDQELLEQQKRAAALLEQERHQQEMVQMQQGPPGSRPMEIGPRPALGARGTLSLLLPSGGWE</sequence>
<organism evidence="2 3">
    <name type="scientific">Chiloscyllium punctatum</name>
    <name type="common">Brownbanded bambooshark</name>
    <name type="synonym">Hemiscyllium punctatum</name>
    <dbReference type="NCBI Taxonomy" id="137246"/>
    <lineage>
        <taxon>Eukaryota</taxon>
        <taxon>Metazoa</taxon>
        <taxon>Chordata</taxon>
        <taxon>Craniata</taxon>
        <taxon>Vertebrata</taxon>
        <taxon>Chondrichthyes</taxon>
        <taxon>Elasmobranchii</taxon>
        <taxon>Galeomorphii</taxon>
        <taxon>Galeoidea</taxon>
        <taxon>Orectolobiformes</taxon>
        <taxon>Hemiscylliidae</taxon>
        <taxon>Chiloscyllium</taxon>
    </lineage>
</organism>
<dbReference type="AlphaFoldDB" id="A0A401TIX6"/>
<evidence type="ECO:0000313" key="2">
    <source>
        <dbReference type="EMBL" id="GCC42556.1"/>
    </source>
</evidence>
<keyword evidence="3" id="KW-1185">Reference proteome</keyword>
<dbReference type="EMBL" id="BEZZ01088006">
    <property type="protein sequence ID" value="GCC42556.1"/>
    <property type="molecule type" value="Genomic_DNA"/>
</dbReference>
<gene>
    <name evidence="2" type="ORF">chiPu_0026818</name>
</gene>
<evidence type="ECO:0000256" key="1">
    <source>
        <dbReference type="SAM" id="MobiDB-lite"/>
    </source>
</evidence>
<evidence type="ECO:0000313" key="3">
    <source>
        <dbReference type="Proteomes" id="UP000287033"/>
    </source>
</evidence>
<comment type="caution">
    <text evidence="2">The sequence shown here is derived from an EMBL/GenBank/DDBJ whole genome shotgun (WGS) entry which is preliminary data.</text>
</comment>
<dbReference type="Proteomes" id="UP000287033">
    <property type="component" value="Unassembled WGS sequence"/>
</dbReference>
<feature type="region of interest" description="Disordered" evidence="1">
    <location>
        <begin position="1"/>
        <end position="25"/>
    </location>
</feature>
<feature type="region of interest" description="Disordered" evidence="1">
    <location>
        <begin position="49"/>
        <end position="80"/>
    </location>
</feature>
<dbReference type="STRING" id="137246.A0A401TIX6"/>
<protein>
    <submittedName>
        <fullName evidence="2">Uncharacterized protein</fullName>
    </submittedName>
</protein>
<name>A0A401TIX6_CHIPU</name>
<accession>A0A401TIX6</accession>